<dbReference type="RefSeq" id="WP_272438096.1">
    <property type="nucleotide sequence ID" value="NZ_JAMQKB010000039.1"/>
</dbReference>
<evidence type="ECO:0000313" key="9">
    <source>
        <dbReference type="EMBL" id="MDC3426268.1"/>
    </source>
</evidence>
<dbReference type="CDD" id="cd00430">
    <property type="entry name" value="PLPDE_III_AR"/>
    <property type="match status" value="1"/>
</dbReference>
<dbReference type="Pfam" id="PF01168">
    <property type="entry name" value="Ala_racemase_N"/>
    <property type="match status" value="1"/>
</dbReference>
<gene>
    <name evidence="9" type="primary">alr</name>
    <name evidence="9" type="ORF">NC797_17375</name>
</gene>
<evidence type="ECO:0000256" key="1">
    <source>
        <dbReference type="ARBA" id="ARBA00000316"/>
    </source>
</evidence>
<evidence type="ECO:0000256" key="7">
    <source>
        <dbReference type="PIRSR" id="PIRSR600821-52"/>
    </source>
</evidence>
<keyword evidence="10" id="KW-1185">Reference proteome</keyword>
<comment type="function">
    <text evidence="5">Catalyzes the interconversion of L-alanine and D-alanine. May also act on other amino acids.</text>
</comment>
<dbReference type="FunFam" id="3.20.20.10:FF:000002">
    <property type="entry name" value="Alanine racemase"/>
    <property type="match status" value="1"/>
</dbReference>
<keyword evidence="3 5" id="KW-0663">Pyridoxal phosphate</keyword>
<dbReference type="InterPro" id="IPR000821">
    <property type="entry name" value="Ala_racemase"/>
</dbReference>
<dbReference type="PANTHER" id="PTHR30511">
    <property type="entry name" value="ALANINE RACEMASE"/>
    <property type="match status" value="1"/>
</dbReference>
<keyword evidence="4 5" id="KW-0413">Isomerase</keyword>
<dbReference type="InterPro" id="IPR020622">
    <property type="entry name" value="Ala_racemase_pyridoxalP-BS"/>
</dbReference>
<dbReference type="InterPro" id="IPR001608">
    <property type="entry name" value="Ala_racemase_N"/>
</dbReference>
<feature type="domain" description="Alanine racemase C-terminal" evidence="8">
    <location>
        <begin position="247"/>
        <end position="372"/>
    </location>
</feature>
<comment type="pathway">
    <text evidence="5">Amino-acid biosynthesis; D-alanine biosynthesis; D-alanine from L-alanine: step 1/1.</text>
</comment>
<organism evidence="9 10">
    <name type="scientific">Terrihalobacillus insolitus</name>
    <dbReference type="NCBI Taxonomy" id="2950438"/>
    <lineage>
        <taxon>Bacteria</taxon>
        <taxon>Bacillati</taxon>
        <taxon>Bacillota</taxon>
        <taxon>Bacilli</taxon>
        <taxon>Bacillales</taxon>
        <taxon>Bacillaceae</taxon>
        <taxon>Terrihalobacillus</taxon>
    </lineage>
</organism>
<comment type="cofactor">
    <cofactor evidence="2 5 6">
        <name>pyridoxal 5'-phosphate</name>
        <dbReference type="ChEBI" id="CHEBI:597326"/>
    </cofactor>
</comment>
<comment type="caution">
    <text evidence="9">The sequence shown here is derived from an EMBL/GenBank/DDBJ whole genome shotgun (WGS) entry which is preliminary data.</text>
</comment>
<evidence type="ECO:0000256" key="4">
    <source>
        <dbReference type="ARBA" id="ARBA00023235"/>
    </source>
</evidence>
<dbReference type="InterPro" id="IPR009006">
    <property type="entry name" value="Ala_racemase/Decarboxylase_C"/>
</dbReference>
<evidence type="ECO:0000259" key="8">
    <source>
        <dbReference type="SMART" id="SM01005"/>
    </source>
</evidence>
<dbReference type="GO" id="GO:0030170">
    <property type="term" value="F:pyridoxal phosphate binding"/>
    <property type="evidence" value="ECO:0007669"/>
    <property type="project" value="UniProtKB-UniRule"/>
</dbReference>
<comment type="similarity">
    <text evidence="5">Belongs to the alanine racemase family.</text>
</comment>
<dbReference type="GO" id="GO:0008784">
    <property type="term" value="F:alanine racemase activity"/>
    <property type="evidence" value="ECO:0007669"/>
    <property type="project" value="UniProtKB-UniRule"/>
</dbReference>
<dbReference type="EC" id="5.1.1.1" evidence="5"/>
<evidence type="ECO:0000313" key="10">
    <source>
        <dbReference type="Proteomes" id="UP001145050"/>
    </source>
</evidence>
<proteinExistence type="inferred from homology"/>
<protein>
    <recommendedName>
        <fullName evidence="5">Alanine racemase</fullName>
        <ecNumber evidence="5">5.1.1.1</ecNumber>
    </recommendedName>
</protein>
<dbReference type="Gene3D" id="2.40.37.10">
    <property type="entry name" value="Lyase, Ornithine Decarboxylase, Chain A, domain 1"/>
    <property type="match status" value="1"/>
</dbReference>
<dbReference type="SMART" id="SM01005">
    <property type="entry name" value="Ala_racemase_C"/>
    <property type="match status" value="1"/>
</dbReference>
<dbReference type="Proteomes" id="UP001145050">
    <property type="component" value="Unassembled WGS sequence"/>
</dbReference>
<dbReference type="GO" id="GO:0005829">
    <property type="term" value="C:cytosol"/>
    <property type="evidence" value="ECO:0007669"/>
    <property type="project" value="TreeGrafter"/>
</dbReference>
<dbReference type="FunFam" id="2.40.37.10:FF:000006">
    <property type="entry name" value="Alanine racemase"/>
    <property type="match status" value="1"/>
</dbReference>
<dbReference type="HAMAP" id="MF_01201">
    <property type="entry name" value="Ala_racemase"/>
    <property type="match status" value="1"/>
</dbReference>
<dbReference type="PRINTS" id="PR00992">
    <property type="entry name" value="ALARACEMASE"/>
</dbReference>
<dbReference type="AlphaFoldDB" id="A0A9X3WWW2"/>
<dbReference type="Pfam" id="PF00842">
    <property type="entry name" value="Ala_racemase_C"/>
    <property type="match status" value="1"/>
</dbReference>
<dbReference type="EMBL" id="JAMQKB010000039">
    <property type="protein sequence ID" value="MDC3426268.1"/>
    <property type="molecule type" value="Genomic_DNA"/>
</dbReference>
<dbReference type="InterPro" id="IPR011079">
    <property type="entry name" value="Ala_racemase_C"/>
</dbReference>
<dbReference type="Gene3D" id="3.20.20.10">
    <property type="entry name" value="Alanine racemase"/>
    <property type="match status" value="1"/>
</dbReference>
<evidence type="ECO:0000256" key="6">
    <source>
        <dbReference type="PIRSR" id="PIRSR600821-50"/>
    </source>
</evidence>
<feature type="binding site" evidence="5 7">
    <location>
        <position position="315"/>
    </location>
    <ligand>
        <name>substrate</name>
    </ligand>
</feature>
<dbReference type="PROSITE" id="PS00395">
    <property type="entry name" value="ALANINE_RACEMASE"/>
    <property type="match status" value="1"/>
</dbReference>
<dbReference type="GO" id="GO:0030632">
    <property type="term" value="P:D-alanine biosynthetic process"/>
    <property type="evidence" value="ECO:0007669"/>
    <property type="project" value="UniProtKB-UniRule"/>
</dbReference>
<reference evidence="9" key="1">
    <citation type="submission" date="2022-06" db="EMBL/GenBank/DDBJ databases">
        <title>Aquibacillus sp. a new bacterium isolated from soil saline samples.</title>
        <authorList>
            <person name="Galisteo C."/>
            <person name="De La Haba R."/>
            <person name="Sanchez-Porro C."/>
            <person name="Ventosa A."/>
        </authorList>
    </citation>
    <scope>NUCLEOTIDE SEQUENCE</scope>
    <source>
        <strain evidence="9">3ASR75-11</strain>
    </source>
</reference>
<evidence type="ECO:0000256" key="2">
    <source>
        <dbReference type="ARBA" id="ARBA00001933"/>
    </source>
</evidence>
<accession>A0A9X3WWW2</accession>
<evidence type="ECO:0000256" key="5">
    <source>
        <dbReference type="HAMAP-Rule" id="MF_01201"/>
    </source>
</evidence>
<dbReference type="PANTHER" id="PTHR30511:SF0">
    <property type="entry name" value="ALANINE RACEMASE, CATABOLIC-RELATED"/>
    <property type="match status" value="1"/>
</dbReference>
<dbReference type="SUPFAM" id="SSF50621">
    <property type="entry name" value="Alanine racemase C-terminal domain-like"/>
    <property type="match status" value="1"/>
</dbReference>
<feature type="active site" description="Proton acceptor; specific for L-alanine" evidence="5">
    <location>
        <position position="268"/>
    </location>
</feature>
<dbReference type="SUPFAM" id="SSF51419">
    <property type="entry name" value="PLP-binding barrel"/>
    <property type="match status" value="1"/>
</dbReference>
<dbReference type="GO" id="GO:0009252">
    <property type="term" value="P:peptidoglycan biosynthetic process"/>
    <property type="evidence" value="ECO:0007669"/>
    <property type="project" value="TreeGrafter"/>
</dbReference>
<comment type="catalytic activity">
    <reaction evidence="1 5">
        <text>L-alanine = D-alanine</text>
        <dbReference type="Rhea" id="RHEA:20249"/>
        <dbReference type="ChEBI" id="CHEBI:57416"/>
        <dbReference type="ChEBI" id="CHEBI:57972"/>
        <dbReference type="EC" id="5.1.1.1"/>
    </reaction>
</comment>
<evidence type="ECO:0000256" key="3">
    <source>
        <dbReference type="ARBA" id="ARBA00022898"/>
    </source>
</evidence>
<feature type="modified residue" description="N6-(pyridoxal phosphate)lysine" evidence="5 6">
    <location>
        <position position="41"/>
    </location>
</feature>
<dbReference type="NCBIfam" id="TIGR00492">
    <property type="entry name" value="alr"/>
    <property type="match status" value="1"/>
</dbReference>
<dbReference type="InterPro" id="IPR029066">
    <property type="entry name" value="PLP-binding_barrel"/>
</dbReference>
<feature type="active site" description="Proton acceptor; specific for D-alanine" evidence="5">
    <location>
        <position position="41"/>
    </location>
</feature>
<name>A0A9X3WWW2_9BACI</name>
<feature type="binding site" evidence="5 7">
    <location>
        <position position="137"/>
    </location>
    <ligand>
        <name>substrate</name>
    </ligand>
</feature>
<sequence length="384" mass="44095">MNNEPFYRDSWAEIHLDRIDYNIRQLQKHLSNNKGIYAVVKANGYGHGDIEIAKKALEAGATRLAVAILDEALRLRKAGIDAPILVMGWVRPQDIVHAVKHDITLTFFQQEWLQDVKRLPFSGRLKLHMKWDTGMGRVGLREHHEILSVLSELKDDRLELEGIFTHFATADESDSSYFKYQQERFKALYQIFQENWHKDVIIHTGNSAASMRYPHDMEHFVRFGIGMYGLYPSLIVKEERPIDLQPAFSLRSRLIHVKQLQAGQFISYGATYKTKDSEWIGTIPLGYADGLARKLQGMDVLIGGKRMPIVGRICMDQCMVKLDQFYPIGTDVTLIGKQCNDEITADEVARYLETINYEIPCMISYRVPRVYTDKGKIVKTTNPV</sequence>